<dbReference type="InterPro" id="IPR051730">
    <property type="entry name" value="NASP-like"/>
</dbReference>
<dbReference type="PANTHER" id="PTHR15081:SF1">
    <property type="entry name" value="NUCLEAR AUTOANTIGENIC SPERM PROTEIN"/>
    <property type="match status" value="1"/>
</dbReference>
<feature type="region of interest" description="Disordered" evidence="3">
    <location>
        <begin position="1"/>
        <end position="81"/>
    </location>
</feature>
<reference evidence="4" key="1">
    <citation type="journal article" date="2019" name="Sci. Rep.">
        <title>Draft genome of Tanacetum cinerariifolium, the natural source of mosquito coil.</title>
        <authorList>
            <person name="Yamashiro T."/>
            <person name="Shiraishi A."/>
            <person name="Satake H."/>
            <person name="Nakayama K."/>
        </authorList>
    </citation>
    <scope>NUCLEOTIDE SEQUENCE</scope>
</reference>
<dbReference type="PANTHER" id="PTHR15081">
    <property type="entry name" value="NUCLEAR AUTOANTIGENIC SPERM PROTEIN NASP -RELATED"/>
    <property type="match status" value="1"/>
</dbReference>
<dbReference type="GO" id="GO:0005654">
    <property type="term" value="C:nucleoplasm"/>
    <property type="evidence" value="ECO:0007669"/>
    <property type="project" value="TreeGrafter"/>
</dbReference>
<evidence type="ECO:0000313" key="4">
    <source>
        <dbReference type="EMBL" id="GFD41290.1"/>
    </source>
</evidence>
<dbReference type="GO" id="GO:0042393">
    <property type="term" value="F:histone binding"/>
    <property type="evidence" value="ECO:0007669"/>
    <property type="project" value="TreeGrafter"/>
</dbReference>
<sequence length="142" mass="14609">PLSTELKGLDPDDDGPIASSSNFVFSADPVSDDEVEDEPAAEGSGTTGETSAAQVEGSAVISEGQGGGEGEGEAEVDEPEDDYNAAWEVLDVARTIYSKVVEEKPEGEGGEERLCLAECYLALGDVSLETGELGICTLGYGS</sequence>
<dbReference type="AlphaFoldDB" id="A0A699W3Z8"/>
<comment type="caution">
    <text evidence="4">The sequence shown here is derived from an EMBL/GenBank/DDBJ whole genome shotgun (WGS) entry which is preliminary data.</text>
</comment>
<keyword evidence="2" id="KW-0802">TPR repeat</keyword>
<keyword evidence="1" id="KW-0677">Repeat</keyword>
<evidence type="ECO:0000256" key="2">
    <source>
        <dbReference type="ARBA" id="ARBA00022803"/>
    </source>
</evidence>
<proteinExistence type="predicted"/>
<dbReference type="EMBL" id="BKCJ011549591">
    <property type="protein sequence ID" value="GFD41290.1"/>
    <property type="molecule type" value="Genomic_DNA"/>
</dbReference>
<gene>
    <name evidence="4" type="ORF">Tci_913259</name>
</gene>
<feature type="compositionally biased region" description="Acidic residues" evidence="3">
    <location>
        <begin position="70"/>
        <end position="81"/>
    </location>
</feature>
<accession>A0A699W3Z8</accession>
<dbReference type="InterPro" id="IPR011990">
    <property type="entry name" value="TPR-like_helical_dom_sf"/>
</dbReference>
<protein>
    <submittedName>
        <fullName evidence="4">Uncharacterized protein</fullName>
    </submittedName>
</protein>
<evidence type="ECO:0000256" key="1">
    <source>
        <dbReference type="ARBA" id="ARBA00022737"/>
    </source>
</evidence>
<organism evidence="4">
    <name type="scientific">Tanacetum cinerariifolium</name>
    <name type="common">Dalmatian daisy</name>
    <name type="synonym">Chrysanthemum cinerariifolium</name>
    <dbReference type="NCBI Taxonomy" id="118510"/>
    <lineage>
        <taxon>Eukaryota</taxon>
        <taxon>Viridiplantae</taxon>
        <taxon>Streptophyta</taxon>
        <taxon>Embryophyta</taxon>
        <taxon>Tracheophyta</taxon>
        <taxon>Spermatophyta</taxon>
        <taxon>Magnoliopsida</taxon>
        <taxon>eudicotyledons</taxon>
        <taxon>Gunneridae</taxon>
        <taxon>Pentapetalae</taxon>
        <taxon>asterids</taxon>
        <taxon>campanulids</taxon>
        <taxon>Asterales</taxon>
        <taxon>Asteraceae</taxon>
        <taxon>Asteroideae</taxon>
        <taxon>Anthemideae</taxon>
        <taxon>Anthemidinae</taxon>
        <taxon>Tanacetum</taxon>
    </lineage>
</organism>
<dbReference type="Gene3D" id="1.25.40.10">
    <property type="entry name" value="Tetratricopeptide repeat domain"/>
    <property type="match status" value="1"/>
</dbReference>
<dbReference type="GO" id="GO:0034080">
    <property type="term" value="P:CENP-A containing chromatin assembly"/>
    <property type="evidence" value="ECO:0007669"/>
    <property type="project" value="TreeGrafter"/>
</dbReference>
<dbReference type="GO" id="GO:0006335">
    <property type="term" value="P:DNA replication-dependent chromatin assembly"/>
    <property type="evidence" value="ECO:0007669"/>
    <property type="project" value="TreeGrafter"/>
</dbReference>
<name>A0A699W3Z8_TANCI</name>
<feature type="non-terminal residue" evidence="4">
    <location>
        <position position="1"/>
    </location>
</feature>
<feature type="compositionally biased region" description="Acidic residues" evidence="3">
    <location>
        <begin position="30"/>
        <end position="40"/>
    </location>
</feature>
<evidence type="ECO:0000256" key="3">
    <source>
        <dbReference type="SAM" id="MobiDB-lite"/>
    </source>
</evidence>